<name>A0ACD3R5I3_LARCR</name>
<gene>
    <name evidence="1" type="ORF">E3U43_021132</name>
</gene>
<proteinExistence type="predicted"/>
<dbReference type="EMBL" id="CM011682">
    <property type="protein sequence ID" value="TMS14670.1"/>
    <property type="molecule type" value="Genomic_DNA"/>
</dbReference>
<reference evidence="1" key="1">
    <citation type="submission" date="2018-11" db="EMBL/GenBank/DDBJ databases">
        <title>The sequence and de novo assembly of Larimichthys crocea genome using PacBio and Hi-C technologies.</title>
        <authorList>
            <person name="Xu P."/>
            <person name="Chen B."/>
            <person name="Zhou Z."/>
            <person name="Ke Q."/>
            <person name="Wu Y."/>
            <person name="Bai H."/>
            <person name="Pu F."/>
        </authorList>
    </citation>
    <scope>NUCLEOTIDE SEQUENCE</scope>
    <source>
        <tissue evidence="1">Muscle</tissue>
    </source>
</reference>
<organism evidence="1 2">
    <name type="scientific">Larimichthys crocea</name>
    <name type="common">Large yellow croaker</name>
    <name type="synonym">Pseudosciaena crocea</name>
    <dbReference type="NCBI Taxonomy" id="215358"/>
    <lineage>
        <taxon>Eukaryota</taxon>
        <taxon>Metazoa</taxon>
        <taxon>Chordata</taxon>
        <taxon>Craniata</taxon>
        <taxon>Vertebrata</taxon>
        <taxon>Euteleostomi</taxon>
        <taxon>Actinopterygii</taxon>
        <taxon>Neopterygii</taxon>
        <taxon>Teleostei</taxon>
        <taxon>Neoteleostei</taxon>
        <taxon>Acanthomorphata</taxon>
        <taxon>Eupercaria</taxon>
        <taxon>Sciaenidae</taxon>
        <taxon>Larimichthys</taxon>
    </lineage>
</organism>
<keyword evidence="2" id="KW-1185">Reference proteome</keyword>
<sequence length="557" mass="61363">MEELIPGLQPLVLWMANSIELLHFIQHEVPQLLLRPQEDKGLLDPEMSSTRTACEEAMTVLEEVIMFTFQQSVYYLTKSMYSALPSLLDGNPFSESGQLRVPDGLSGILEVLKEALKLLTAFQLCAYLFFFINASLFNTFMERGSVAGFYQWSRGVQIRANLDLLMDWIQSIGLGDLATEFFQKLSAAVNLLATPKETLLQASWSSLRSEFAALNPAQLHHMLREYSSGKACPTGWTPSPDDAEDAVRTGDILESFDNHPPLILPSNTFHLELGKPIVEPALFEQLGRLQEFIRRLPRRETRTDVEEQAPALGGTTTDSQSATSASTRVFQDPVAHQVVSDPVTCPSPKADPDCTSPTESSQARGSHGDLSRCEAVLTQKLKSLELQNTLPGQADLVYHKSLALDPSCLLTPPNTPQGMELAELEADLQEGARQQKKVSGYAEWKRESVDDEEEEEVFTVELRRGPHGLGLALVDGTKTQLRMSGIYVKSVVPDSPAAQCQKLRTGDRILAVNGISLVGMEYNVGRELIRSSGDSLKLLVAKIDSKPSEKSSAATRC</sequence>
<comment type="caution">
    <text evidence="1">The sequence shown here is derived from an EMBL/GenBank/DDBJ whole genome shotgun (WGS) entry which is preliminary data.</text>
</comment>
<accession>A0ACD3R5I3</accession>
<dbReference type="Proteomes" id="UP000793456">
    <property type="component" value="Chromosome IX"/>
</dbReference>
<evidence type="ECO:0000313" key="2">
    <source>
        <dbReference type="Proteomes" id="UP000793456"/>
    </source>
</evidence>
<evidence type="ECO:0000313" key="1">
    <source>
        <dbReference type="EMBL" id="TMS14670.1"/>
    </source>
</evidence>
<protein>
    <submittedName>
        <fullName evidence="1">Uncharacterized protein</fullName>
    </submittedName>
</protein>